<feature type="compositionally biased region" description="Polar residues" evidence="1">
    <location>
        <begin position="135"/>
        <end position="147"/>
    </location>
</feature>
<dbReference type="AlphaFoldDB" id="A0A067TGD5"/>
<sequence>MSAVIRTPDPKPSLEKLEMVDFDRYKDFVREVLQVSSPAMIEFRRRTPLPVCVICSKRPEGCKIELAIDTYRCAVCSRRRKTCSWKAEILVLETVRRFGVTEVQAEELYNKWGRGIRVDQGLNEPQAVDPKPSGESESSDITSTPNTLRIKLYPKLTIKGHESQNQSKKRNNPESTSSRKSSNKRPRLLSDGDAGNADAIGSETEFDAIKSAPAVTQPTTPRTSTPSTPPQFVSRLSVTHLCTPNHLPLAPPAATTLPSELALPPTSSQMDGEHQQIRQ</sequence>
<feature type="compositionally biased region" description="Low complexity" evidence="1">
    <location>
        <begin position="216"/>
        <end position="226"/>
    </location>
</feature>
<reference evidence="3" key="1">
    <citation type="journal article" date="2014" name="Proc. Natl. Acad. Sci. U.S.A.">
        <title>Extensive sampling of basidiomycete genomes demonstrates inadequacy of the white-rot/brown-rot paradigm for wood decay fungi.</title>
        <authorList>
            <person name="Riley R."/>
            <person name="Salamov A.A."/>
            <person name="Brown D.W."/>
            <person name="Nagy L.G."/>
            <person name="Floudas D."/>
            <person name="Held B.W."/>
            <person name="Levasseur A."/>
            <person name="Lombard V."/>
            <person name="Morin E."/>
            <person name="Otillar R."/>
            <person name="Lindquist E.A."/>
            <person name="Sun H."/>
            <person name="LaButti K.M."/>
            <person name="Schmutz J."/>
            <person name="Jabbour D."/>
            <person name="Luo H."/>
            <person name="Baker S.E."/>
            <person name="Pisabarro A.G."/>
            <person name="Walton J.D."/>
            <person name="Blanchette R.A."/>
            <person name="Henrissat B."/>
            <person name="Martin F."/>
            <person name="Cullen D."/>
            <person name="Hibbett D.S."/>
            <person name="Grigoriev I.V."/>
        </authorList>
    </citation>
    <scope>NUCLEOTIDE SEQUENCE [LARGE SCALE GENOMIC DNA]</scope>
    <source>
        <strain evidence="3">CBS 339.88</strain>
    </source>
</reference>
<feature type="region of interest" description="Disordered" evidence="1">
    <location>
        <begin position="121"/>
        <end position="279"/>
    </location>
</feature>
<feature type="compositionally biased region" description="Low complexity" evidence="1">
    <location>
        <begin position="252"/>
        <end position="268"/>
    </location>
</feature>
<name>A0A067TGD5_GALM3</name>
<gene>
    <name evidence="2" type="ORF">GALMADRAFT_1297669</name>
</gene>
<dbReference type="EMBL" id="KL142375">
    <property type="protein sequence ID" value="KDR78023.1"/>
    <property type="molecule type" value="Genomic_DNA"/>
</dbReference>
<evidence type="ECO:0000313" key="3">
    <source>
        <dbReference type="Proteomes" id="UP000027222"/>
    </source>
</evidence>
<evidence type="ECO:0000313" key="2">
    <source>
        <dbReference type="EMBL" id="KDR78023.1"/>
    </source>
</evidence>
<organism evidence="2 3">
    <name type="scientific">Galerina marginata (strain CBS 339.88)</name>
    <dbReference type="NCBI Taxonomy" id="685588"/>
    <lineage>
        <taxon>Eukaryota</taxon>
        <taxon>Fungi</taxon>
        <taxon>Dikarya</taxon>
        <taxon>Basidiomycota</taxon>
        <taxon>Agaricomycotina</taxon>
        <taxon>Agaricomycetes</taxon>
        <taxon>Agaricomycetidae</taxon>
        <taxon>Agaricales</taxon>
        <taxon>Agaricineae</taxon>
        <taxon>Strophariaceae</taxon>
        <taxon>Galerina</taxon>
    </lineage>
</organism>
<protein>
    <submittedName>
        <fullName evidence="2">Uncharacterized protein</fullName>
    </submittedName>
</protein>
<evidence type="ECO:0000256" key="1">
    <source>
        <dbReference type="SAM" id="MobiDB-lite"/>
    </source>
</evidence>
<keyword evidence="3" id="KW-1185">Reference proteome</keyword>
<accession>A0A067TGD5</accession>
<dbReference type="HOGENOM" id="CLU_997645_0_0_1"/>
<dbReference type="Proteomes" id="UP000027222">
    <property type="component" value="Unassembled WGS sequence"/>
</dbReference>
<proteinExistence type="predicted"/>